<evidence type="ECO:0000256" key="1">
    <source>
        <dbReference type="SAM" id="SignalP"/>
    </source>
</evidence>
<evidence type="ECO:0000313" key="2">
    <source>
        <dbReference type="EMBL" id="KAJ6439277.1"/>
    </source>
</evidence>
<gene>
    <name evidence="2" type="ORF">O9K51_07162</name>
</gene>
<evidence type="ECO:0000313" key="3">
    <source>
        <dbReference type="Proteomes" id="UP001163105"/>
    </source>
</evidence>
<protein>
    <submittedName>
        <fullName evidence="2">ADP-ribosyl-[dinitrogen reductase] glycohydrolase</fullName>
    </submittedName>
</protein>
<proteinExistence type="predicted"/>
<keyword evidence="3" id="KW-1185">Reference proteome</keyword>
<dbReference type="PANTHER" id="PTHR35605">
    <property type="entry name" value="ECP2 EFFECTOR PROTEIN DOMAIN-CONTAINING PROTEIN-RELATED"/>
    <property type="match status" value="1"/>
</dbReference>
<reference evidence="2" key="1">
    <citation type="submission" date="2023-01" db="EMBL/GenBank/DDBJ databases">
        <title>The growth and conidiation of Purpureocillium lavendulum are regulated by nitrogen source and histone H3K14 acetylation.</title>
        <authorList>
            <person name="Tang P."/>
            <person name="Han J."/>
            <person name="Zhang C."/>
            <person name="Tang P."/>
            <person name="Qi F."/>
            <person name="Zhang K."/>
            <person name="Liang L."/>
        </authorList>
    </citation>
    <scope>NUCLEOTIDE SEQUENCE</scope>
    <source>
        <strain evidence="2">YMF1.00683</strain>
    </source>
</reference>
<accession>A0AB34FLG8</accession>
<dbReference type="EMBL" id="JAQHRD010000006">
    <property type="protein sequence ID" value="KAJ6439277.1"/>
    <property type="molecule type" value="Genomic_DNA"/>
</dbReference>
<organism evidence="2 3">
    <name type="scientific">Purpureocillium lavendulum</name>
    <dbReference type="NCBI Taxonomy" id="1247861"/>
    <lineage>
        <taxon>Eukaryota</taxon>
        <taxon>Fungi</taxon>
        <taxon>Dikarya</taxon>
        <taxon>Ascomycota</taxon>
        <taxon>Pezizomycotina</taxon>
        <taxon>Sordariomycetes</taxon>
        <taxon>Hypocreomycetidae</taxon>
        <taxon>Hypocreales</taxon>
        <taxon>Ophiocordycipitaceae</taxon>
        <taxon>Purpureocillium</taxon>
    </lineage>
</organism>
<comment type="caution">
    <text evidence="2">The sequence shown here is derived from an EMBL/GenBank/DDBJ whole genome shotgun (WGS) entry which is preliminary data.</text>
</comment>
<dbReference type="PANTHER" id="PTHR35605:SF1">
    <property type="entry name" value="ECP2 EFFECTOR PROTEIN DOMAIN-CONTAINING PROTEIN-RELATED"/>
    <property type="match status" value="1"/>
</dbReference>
<keyword evidence="1" id="KW-0732">Signal</keyword>
<sequence>MKSVTYLCSLLSVLPVAFGLVAPRDGYKVVLPTWTFQVTPGGETVVLNGTIQQARAELLKRNPNWDSDFPRNETKRLVDRTIGPNSRFNCEPRWGYGGAGMIQELISELDRADGIPVLPHGPGTCAKVSCKWDTAIWWCNDNRYLWVLESGGYTKIANGASFIFQHCYHGGKDAQIAGQVFDKDNWNVIVCGGDC</sequence>
<feature type="chain" id="PRO_5044214850" evidence="1">
    <location>
        <begin position="20"/>
        <end position="195"/>
    </location>
</feature>
<dbReference type="Proteomes" id="UP001163105">
    <property type="component" value="Unassembled WGS sequence"/>
</dbReference>
<dbReference type="AlphaFoldDB" id="A0AB34FLG8"/>
<name>A0AB34FLG8_9HYPO</name>
<feature type="signal peptide" evidence="1">
    <location>
        <begin position="1"/>
        <end position="19"/>
    </location>
</feature>